<proteinExistence type="inferred from homology"/>
<evidence type="ECO:0000313" key="10">
    <source>
        <dbReference type="Proteomes" id="UP001501005"/>
    </source>
</evidence>
<dbReference type="InterPro" id="IPR027417">
    <property type="entry name" value="P-loop_NTPase"/>
</dbReference>
<dbReference type="InterPro" id="IPR051451">
    <property type="entry name" value="PhoH2-like"/>
</dbReference>
<gene>
    <name evidence="9" type="ORF">GCM10009549_14640</name>
</gene>
<dbReference type="PANTHER" id="PTHR30473:SF1">
    <property type="entry name" value="PHOH-LIKE PROTEIN"/>
    <property type="match status" value="1"/>
</dbReference>
<keyword evidence="10" id="KW-1185">Reference proteome</keyword>
<sequence length="359" mass="39261">MTQTPAHTPAQGQARAQITVPAQHPMVTVLGSGDSLLRVIEKAFPEADIHVRGNEISAVGDPADVALIQRVFDEMMLVLRTGQPMTEDAVERSIAMLKASENGESDGHETPAQVLTQNILSSRGRTIRPKTLNQKRYVDAIDKHTVVFGIGPAGTGKTYLAMAKAVQALQSKQVNRIILTRPAVEAGERLGFLPGTLYEKIDPYLRPLYDALHDMIDPDSIPRLMAAGTIEVAPLAYMRGRTLNDAFIILDEAQNTSPEQMKMFLTRLGFDSKIVITGDVTQVDLPDGQTSGLRQVQEILEGVEDVHFSRLSSHDVVRHKLVGRIVDAYERYDSKHGTENGAPRPAGRGKTAGHKHQGK</sequence>
<dbReference type="EMBL" id="BAAAHG010000008">
    <property type="protein sequence ID" value="GAA0908063.1"/>
    <property type="molecule type" value="Genomic_DNA"/>
</dbReference>
<comment type="caution">
    <text evidence="9">The sequence shown here is derived from an EMBL/GenBank/DDBJ whole genome shotgun (WGS) entry which is preliminary data.</text>
</comment>
<dbReference type="Pfam" id="PF02562">
    <property type="entry name" value="PhoH"/>
    <property type="match status" value="1"/>
</dbReference>
<evidence type="ECO:0000256" key="2">
    <source>
        <dbReference type="ARBA" id="ARBA00010393"/>
    </source>
</evidence>
<evidence type="ECO:0000256" key="1">
    <source>
        <dbReference type="ARBA" id="ARBA00004496"/>
    </source>
</evidence>
<dbReference type="InterPro" id="IPR003714">
    <property type="entry name" value="PhoH"/>
</dbReference>
<evidence type="ECO:0000256" key="3">
    <source>
        <dbReference type="ARBA" id="ARBA00022490"/>
    </source>
</evidence>
<evidence type="ECO:0000256" key="7">
    <source>
        <dbReference type="SAM" id="MobiDB-lite"/>
    </source>
</evidence>
<evidence type="ECO:0000256" key="6">
    <source>
        <dbReference type="ARBA" id="ARBA00039970"/>
    </source>
</evidence>
<feature type="region of interest" description="Disordered" evidence="7">
    <location>
        <begin position="334"/>
        <end position="359"/>
    </location>
</feature>
<protein>
    <recommendedName>
        <fullName evidence="6">PhoH-like protein</fullName>
    </recommendedName>
</protein>
<dbReference type="SUPFAM" id="SSF52540">
    <property type="entry name" value="P-loop containing nucleoside triphosphate hydrolases"/>
    <property type="match status" value="1"/>
</dbReference>
<evidence type="ECO:0000256" key="4">
    <source>
        <dbReference type="ARBA" id="ARBA00022741"/>
    </source>
</evidence>
<dbReference type="Gene3D" id="3.40.50.300">
    <property type="entry name" value="P-loop containing nucleotide triphosphate hydrolases"/>
    <property type="match status" value="1"/>
</dbReference>
<organism evidence="9 10">
    <name type="scientific">Streptomyces thermoalcalitolerans</name>
    <dbReference type="NCBI Taxonomy" id="65605"/>
    <lineage>
        <taxon>Bacteria</taxon>
        <taxon>Bacillati</taxon>
        <taxon>Actinomycetota</taxon>
        <taxon>Actinomycetes</taxon>
        <taxon>Kitasatosporales</taxon>
        <taxon>Streptomycetaceae</taxon>
        <taxon>Streptomyces</taxon>
    </lineage>
</organism>
<comment type="similarity">
    <text evidence="2">Belongs to the PhoH family.</text>
</comment>
<keyword evidence="3" id="KW-0963">Cytoplasm</keyword>
<dbReference type="PANTHER" id="PTHR30473">
    <property type="entry name" value="PROTEIN PHOH"/>
    <property type="match status" value="1"/>
</dbReference>
<evidence type="ECO:0000256" key="5">
    <source>
        <dbReference type="ARBA" id="ARBA00022840"/>
    </source>
</evidence>
<keyword evidence="4" id="KW-0547">Nucleotide-binding</keyword>
<name>A0ABP3YZX0_9ACTN</name>
<accession>A0ABP3YZX0</accession>
<comment type="subcellular location">
    <subcellularLocation>
        <location evidence="1">Cytoplasm</location>
    </subcellularLocation>
</comment>
<dbReference type="Proteomes" id="UP001501005">
    <property type="component" value="Unassembled WGS sequence"/>
</dbReference>
<reference evidence="10" key="1">
    <citation type="journal article" date="2019" name="Int. J. Syst. Evol. Microbiol.">
        <title>The Global Catalogue of Microorganisms (GCM) 10K type strain sequencing project: providing services to taxonomists for standard genome sequencing and annotation.</title>
        <authorList>
            <consortium name="The Broad Institute Genomics Platform"/>
            <consortium name="The Broad Institute Genome Sequencing Center for Infectious Disease"/>
            <person name="Wu L."/>
            <person name="Ma J."/>
        </authorList>
    </citation>
    <scope>NUCLEOTIDE SEQUENCE [LARGE SCALE GENOMIC DNA]</scope>
    <source>
        <strain evidence="10">JCM 10673</strain>
    </source>
</reference>
<feature type="domain" description="PhoH-like protein" evidence="8">
    <location>
        <begin position="127"/>
        <end position="330"/>
    </location>
</feature>
<evidence type="ECO:0000259" key="8">
    <source>
        <dbReference type="Pfam" id="PF02562"/>
    </source>
</evidence>
<dbReference type="RefSeq" id="WP_344048112.1">
    <property type="nucleotide sequence ID" value="NZ_BAAAHG010000008.1"/>
</dbReference>
<keyword evidence="5" id="KW-0067">ATP-binding</keyword>
<evidence type="ECO:0000313" key="9">
    <source>
        <dbReference type="EMBL" id="GAA0908063.1"/>
    </source>
</evidence>